<dbReference type="Proteomes" id="UP000233551">
    <property type="component" value="Unassembled WGS sequence"/>
</dbReference>
<evidence type="ECO:0000256" key="4">
    <source>
        <dbReference type="ARBA" id="ARBA00012483"/>
    </source>
</evidence>
<keyword evidence="6" id="KW-0812">Transmembrane</keyword>
<reference evidence="17 19" key="3">
    <citation type="submission" date="2017-11" db="EMBL/GenBank/DDBJ databases">
        <title>De-novo sequencing of pomegranate (Punica granatum L.) genome.</title>
        <authorList>
            <person name="Akparov Z."/>
            <person name="Amiraslanov A."/>
            <person name="Hajiyeva S."/>
            <person name="Abbasov M."/>
            <person name="Kaur K."/>
            <person name="Hamwieh A."/>
            <person name="Solovyev V."/>
            <person name="Salamov A."/>
            <person name="Braich B."/>
            <person name="Kosarev P."/>
            <person name="Mahmoud A."/>
            <person name="Hajiyev E."/>
            <person name="Babayeva S."/>
            <person name="Izzatullayeva V."/>
            <person name="Mammadov A."/>
            <person name="Mammadov A."/>
            <person name="Sharifova S."/>
            <person name="Ojaghi J."/>
            <person name="Eynullazada K."/>
            <person name="Bayramov B."/>
            <person name="Abdulazimova A."/>
            <person name="Shahmuradov I."/>
        </authorList>
    </citation>
    <scope>NUCLEOTIDE SEQUENCE [LARGE SCALE GENOMIC DNA]</scope>
    <source>
        <strain evidence="17">AG2017</strain>
        <strain evidence="19">cv. AG2017</strain>
        <tissue evidence="17">Leaf</tissue>
    </source>
</reference>
<keyword evidence="12" id="KW-0472">Membrane</keyword>
<keyword evidence="7" id="KW-0479">Metal-binding</keyword>
<protein>
    <recommendedName>
        <fullName evidence="4">RING-type E3 ubiquitin transferase</fullName>
        <ecNumber evidence="4">2.3.2.27</ecNumber>
    </recommendedName>
</protein>
<dbReference type="Pfam" id="PF13639">
    <property type="entry name" value="zf-RING_2"/>
    <property type="match status" value="1"/>
</dbReference>
<accession>A0A218W1K5</accession>
<comment type="catalytic activity">
    <reaction evidence="1">
        <text>S-ubiquitinyl-[E2 ubiquitin-conjugating enzyme]-L-cysteine + [acceptor protein]-L-lysine = [E2 ubiquitin-conjugating enzyme]-L-cysteine + N(6)-ubiquitinyl-[acceptor protein]-L-lysine.</text>
        <dbReference type="EC" id="2.3.2.27"/>
    </reaction>
</comment>
<evidence type="ECO:0000256" key="14">
    <source>
        <dbReference type="PROSITE-ProRule" id="PRU00175"/>
    </source>
</evidence>
<sequence length="142" mass="16254">MSEEAISILKQPLFALIPLLFSLPLLALSSLRGLLLWVATGVGDVAGCLRRQLESRCAVCLEDIFCDEEKFRVLPECGHGFHAECLDRWLKFRRSCPLCRTMVAGERRSFRKRLLAALLARFCRWMDSQFDSELTLVFCQNL</sequence>
<dbReference type="Gene3D" id="3.30.40.10">
    <property type="entry name" value="Zinc/RING finger domain, C3HC4 (zinc finger)"/>
    <property type="match status" value="1"/>
</dbReference>
<evidence type="ECO:0000256" key="2">
    <source>
        <dbReference type="ARBA" id="ARBA00004167"/>
    </source>
</evidence>
<dbReference type="PANTHER" id="PTHR45768:SF18">
    <property type="entry name" value="RING-H2 FINGER PROTEIN ATL47-RELATED"/>
    <property type="match status" value="1"/>
</dbReference>
<gene>
    <name evidence="16" type="ORF">CDL15_Pgr013743</name>
    <name evidence="17" type="ORF">CRG98_041675</name>
</gene>
<evidence type="ECO:0000313" key="18">
    <source>
        <dbReference type="Proteomes" id="UP000197138"/>
    </source>
</evidence>
<evidence type="ECO:0000256" key="8">
    <source>
        <dbReference type="ARBA" id="ARBA00022771"/>
    </source>
</evidence>
<dbReference type="EMBL" id="MTKT01005554">
    <property type="protein sequence ID" value="OWM66526.1"/>
    <property type="molecule type" value="Genomic_DNA"/>
</dbReference>
<feature type="domain" description="RING-type" evidence="15">
    <location>
        <begin position="57"/>
        <end position="100"/>
    </location>
</feature>
<evidence type="ECO:0000256" key="13">
    <source>
        <dbReference type="ARBA" id="ARBA00024209"/>
    </source>
</evidence>
<evidence type="ECO:0000256" key="11">
    <source>
        <dbReference type="ARBA" id="ARBA00022989"/>
    </source>
</evidence>
<dbReference type="SUPFAM" id="SSF57850">
    <property type="entry name" value="RING/U-box"/>
    <property type="match status" value="1"/>
</dbReference>
<dbReference type="InterPro" id="IPR013083">
    <property type="entry name" value="Znf_RING/FYVE/PHD"/>
</dbReference>
<evidence type="ECO:0000313" key="17">
    <source>
        <dbReference type="EMBL" id="PKI37938.1"/>
    </source>
</evidence>
<evidence type="ECO:0000256" key="6">
    <source>
        <dbReference type="ARBA" id="ARBA00022692"/>
    </source>
</evidence>
<evidence type="ECO:0000256" key="7">
    <source>
        <dbReference type="ARBA" id="ARBA00022723"/>
    </source>
</evidence>
<dbReference type="InterPro" id="IPR001841">
    <property type="entry name" value="Znf_RING"/>
</dbReference>
<dbReference type="SMART" id="SM00184">
    <property type="entry name" value="RING"/>
    <property type="match status" value="1"/>
</dbReference>
<dbReference type="Proteomes" id="UP000197138">
    <property type="component" value="Unassembled WGS sequence"/>
</dbReference>
<keyword evidence="8 14" id="KW-0863">Zinc-finger</keyword>
<evidence type="ECO:0000313" key="19">
    <source>
        <dbReference type="Proteomes" id="UP000233551"/>
    </source>
</evidence>
<reference evidence="18" key="1">
    <citation type="journal article" date="2017" name="Plant J.">
        <title>The pomegranate (Punica granatum L.) genome and the genomics of punicalagin biosynthesis.</title>
        <authorList>
            <person name="Qin G."/>
            <person name="Xu C."/>
            <person name="Ming R."/>
            <person name="Tang H."/>
            <person name="Guyot R."/>
            <person name="Kramer E.M."/>
            <person name="Hu Y."/>
            <person name="Yi X."/>
            <person name="Qi Y."/>
            <person name="Xu X."/>
            <person name="Gao Z."/>
            <person name="Pan H."/>
            <person name="Jian J."/>
            <person name="Tian Y."/>
            <person name="Yue Z."/>
            <person name="Xu Y."/>
        </authorList>
    </citation>
    <scope>NUCLEOTIDE SEQUENCE [LARGE SCALE GENOMIC DNA]</scope>
    <source>
        <strain evidence="18">cv. Dabenzi</strain>
    </source>
</reference>
<dbReference type="PANTHER" id="PTHR45768">
    <property type="entry name" value="E3 UBIQUITIN-PROTEIN LIGASE RNF13-LIKE"/>
    <property type="match status" value="1"/>
</dbReference>
<evidence type="ECO:0000256" key="1">
    <source>
        <dbReference type="ARBA" id="ARBA00000900"/>
    </source>
</evidence>
<evidence type="ECO:0000313" key="16">
    <source>
        <dbReference type="EMBL" id="OWM66526.1"/>
    </source>
</evidence>
<comment type="subcellular location">
    <subcellularLocation>
        <location evidence="2">Membrane</location>
        <topology evidence="2">Single-pass membrane protein</topology>
    </subcellularLocation>
</comment>
<evidence type="ECO:0000256" key="9">
    <source>
        <dbReference type="ARBA" id="ARBA00022786"/>
    </source>
</evidence>
<comment type="caution">
    <text evidence="16">The sequence shown here is derived from an EMBL/GenBank/DDBJ whole genome shotgun (WGS) entry which is preliminary data.</text>
</comment>
<dbReference type="PROSITE" id="PS50089">
    <property type="entry name" value="ZF_RING_2"/>
    <property type="match status" value="1"/>
</dbReference>
<keyword evidence="9" id="KW-0833">Ubl conjugation pathway</keyword>
<dbReference type="STRING" id="22663.A0A218W1K5"/>
<dbReference type="EMBL" id="PGOL01004255">
    <property type="protein sequence ID" value="PKI37938.1"/>
    <property type="molecule type" value="Genomic_DNA"/>
</dbReference>
<comment type="pathway">
    <text evidence="3">Protein modification; protein ubiquitination.</text>
</comment>
<keyword evidence="10" id="KW-0862">Zinc</keyword>
<organism evidence="16 18">
    <name type="scientific">Punica granatum</name>
    <name type="common">Pomegranate</name>
    <dbReference type="NCBI Taxonomy" id="22663"/>
    <lineage>
        <taxon>Eukaryota</taxon>
        <taxon>Viridiplantae</taxon>
        <taxon>Streptophyta</taxon>
        <taxon>Embryophyta</taxon>
        <taxon>Tracheophyta</taxon>
        <taxon>Spermatophyta</taxon>
        <taxon>Magnoliopsida</taxon>
        <taxon>eudicotyledons</taxon>
        <taxon>Gunneridae</taxon>
        <taxon>Pentapetalae</taxon>
        <taxon>rosids</taxon>
        <taxon>malvids</taxon>
        <taxon>Myrtales</taxon>
        <taxon>Lythraceae</taxon>
        <taxon>Punica</taxon>
    </lineage>
</organism>
<dbReference type="EC" id="2.3.2.27" evidence="4"/>
<keyword evidence="19" id="KW-1185">Reference proteome</keyword>
<dbReference type="AlphaFoldDB" id="A0A218W1K5"/>
<evidence type="ECO:0000256" key="3">
    <source>
        <dbReference type="ARBA" id="ARBA00004906"/>
    </source>
</evidence>
<evidence type="ECO:0000256" key="5">
    <source>
        <dbReference type="ARBA" id="ARBA00022679"/>
    </source>
</evidence>
<dbReference type="GO" id="GO:0016020">
    <property type="term" value="C:membrane"/>
    <property type="evidence" value="ECO:0007669"/>
    <property type="project" value="UniProtKB-SubCell"/>
</dbReference>
<evidence type="ECO:0000256" key="10">
    <source>
        <dbReference type="ARBA" id="ARBA00022833"/>
    </source>
</evidence>
<comment type="similarity">
    <text evidence="13">Belongs to the RING-type zinc finger family. ATL subfamily.</text>
</comment>
<name>A0A218W1K5_PUNGR</name>
<evidence type="ECO:0000259" key="15">
    <source>
        <dbReference type="PROSITE" id="PS50089"/>
    </source>
</evidence>
<dbReference type="GO" id="GO:0061630">
    <property type="term" value="F:ubiquitin protein ligase activity"/>
    <property type="evidence" value="ECO:0007669"/>
    <property type="project" value="UniProtKB-EC"/>
</dbReference>
<proteinExistence type="inferred from homology"/>
<reference evidence="16" key="2">
    <citation type="submission" date="2017-06" db="EMBL/GenBank/DDBJ databases">
        <title>The pomegranate genome and the genomics of punicalagin biosynthesis.</title>
        <authorList>
            <person name="Xu C."/>
        </authorList>
    </citation>
    <scope>NUCLEOTIDE SEQUENCE [LARGE SCALE GENOMIC DNA]</scope>
    <source>
        <tissue evidence="16">Fresh leaf</tissue>
    </source>
</reference>
<keyword evidence="11" id="KW-1133">Transmembrane helix</keyword>
<dbReference type="GO" id="GO:0008270">
    <property type="term" value="F:zinc ion binding"/>
    <property type="evidence" value="ECO:0007669"/>
    <property type="project" value="UniProtKB-KW"/>
</dbReference>
<evidence type="ECO:0000256" key="12">
    <source>
        <dbReference type="ARBA" id="ARBA00023136"/>
    </source>
</evidence>
<keyword evidence="5" id="KW-0808">Transferase</keyword>